<dbReference type="GeneID" id="19274694"/>
<dbReference type="Proteomes" id="UP000030651">
    <property type="component" value="Unassembled WGS sequence"/>
</dbReference>
<dbReference type="InterPro" id="IPR036396">
    <property type="entry name" value="Cyt_P450_sf"/>
</dbReference>
<evidence type="ECO:0000256" key="3">
    <source>
        <dbReference type="ARBA" id="ARBA00022723"/>
    </source>
</evidence>
<keyword evidence="4" id="KW-0560">Oxidoreductase</keyword>
<keyword evidence="5" id="KW-0408">Iron</keyword>
<dbReference type="KEGG" id="pfy:PFICI_09681"/>
<reference evidence="8" key="1">
    <citation type="journal article" date="2015" name="BMC Genomics">
        <title>Genomic and transcriptomic analysis of the endophytic fungus Pestalotiopsis fici reveals its lifestyle and high potential for synthesis of natural products.</title>
        <authorList>
            <person name="Wang X."/>
            <person name="Zhang X."/>
            <person name="Liu L."/>
            <person name="Xiang M."/>
            <person name="Wang W."/>
            <person name="Sun X."/>
            <person name="Che Y."/>
            <person name="Guo L."/>
            <person name="Liu G."/>
            <person name="Guo L."/>
            <person name="Wang C."/>
            <person name="Yin W.B."/>
            <person name="Stadler M."/>
            <person name="Zhang X."/>
            <person name="Liu X."/>
        </authorList>
    </citation>
    <scope>NUCLEOTIDE SEQUENCE [LARGE SCALE GENOMIC DNA]</scope>
    <source>
        <strain evidence="8">W106-1 / CGMCC3.15140</strain>
    </source>
</reference>
<accession>W3WUX8</accession>
<dbReference type="CDD" id="cd11041">
    <property type="entry name" value="CYP503A1-like"/>
    <property type="match status" value="1"/>
</dbReference>
<dbReference type="PANTHER" id="PTHR46206">
    <property type="entry name" value="CYTOCHROME P450"/>
    <property type="match status" value="1"/>
</dbReference>
<organism evidence="7 8">
    <name type="scientific">Pestalotiopsis fici (strain W106-1 / CGMCC3.15140)</name>
    <dbReference type="NCBI Taxonomy" id="1229662"/>
    <lineage>
        <taxon>Eukaryota</taxon>
        <taxon>Fungi</taxon>
        <taxon>Dikarya</taxon>
        <taxon>Ascomycota</taxon>
        <taxon>Pezizomycotina</taxon>
        <taxon>Sordariomycetes</taxon>
        <taxon>Xylariomycetidae</taxon>
        <taxon>Amphisphaeriales</taxon>
        <taxon>Sporocadaceae</taxon>
        <taxon>Pestalotiopsis</taxon>
    </lineage>
</organism>
<dbReference type="OrthoDB" id="1844152at2759"/>
<evidence type="ECO:0000313" key="8">
    <source>
        <dbReference type="Proteomes" id="UP000030651"/>
    </source>
</evidence>
<feature type="signal peptide" evidence="6">
    <location>
        <begin position="1"/>
        <end position="21"/>
    </location>
</feature>
<evidence type="ECO:0000313" key="7">
    <source>
        <dbReference type="EMBL" id="ETS77619.1"/>
    </source>
</evidence>
<dbReference type="GO" id="GO:0016705">
    <property type="term" value="F:oxidoreductase activity, acting on paired donors, with incorporation or reduction of molecular oxygen"/>
    <property type="evidence" value="ECO:0007669"/>
    <property type="project" value="InterPro"/>
</dbReference>
<dbReference type="eggNOG" id="KOG0157">
    <property type="taxonomic scope" value="Eukaryota"/>
</dbReference>
<protein>
    <recommendedName>
        <fullName evidence="9">Cytochrome P450</fullName>
    </recommendedName>
</protein>
<dbReference type="Gene3D" id="1.10.630.10">
    <property type="entry name" value="Cytochrome P450"/>
    <property type="match status" value="1"/>
</dbReference>
<dbReference type="GO" id="GO:0005506">
    <property type="term" value="F:iron ion binding"/>
    <property type="evidence" value="ECO:0007669"/>
    <property type="project" value="InterPro"/>
</dbReference>
<keyword evidence="8" id="KW-1185">Reference proteome</keyword>
<keyword evidence="3" id="KW-0479">Metal-binding</keyword>
<dbReference type="PROSITE" id="PS00086">
    <property type="entry name" value="CYTOCHROME_P450"/>
    <property type="match status" value="1"/>
</dbReference>
<evidence type="ECO:0000256" key="6">
    <source>
        <dbReference type="SAM" id="SignalP"/>
    </source>
</evidence>
<evidence type="ECO:0000256" key="5">
    <source>
        <dbReference type="ARBA" id="ARBA00023004"/>
    </source>
</evidence>
<evidence type="ECO:0000256" key="2">
    <source>
        <dbReference type="ARBA" id="ARBA00010617"/>
    </source>
</evidence>
<dbReference type="EMBL" id="KI912115">
    <property type="protein sequence ID" value="ETS77619.1"/>
    <property type="molecule type" value="Genomic_DNA"/>
</dbReference>
<feature type="chain" id="PRO_5004834247" description="Cytochrome P450" evidence="6">
    <location>
        <begin position="22"/>
        <end position="492"/>
    </location>
</feature>
<dbReference type="AlphaFoldDB" id="W3WUX8"/>
<evidence type="ECO:0008006" key="9">
    <source>
        <dbReference type="Google" id="ProtNLM"/>
    </source>
</evidence>
<dbReference type="RefSeq" id="XP_007836453.1">
    <property type="nucleotide sequence ID" value="XM_007838262.1"/>
</dbReference>
<dbReference type="InParanoid" id="W3WUX8"/>
<dbReference type="GO" id="GO:0004497">
    <property type="term" value="F:monooxygenase activity"/>
    <property type="evidence" value="ECO:0007669"/>
    <property type="project" value="InterPro"/>
</dbReference>
<dbReference type="PANTHER" id="PTHR46206:SF4">
    <property type="entry name" value="P450, PUTATIVE (EUROFUNG)-RELATED"/>
    <property type="match status" value="1"/>
</dbReference>
<evidence type="ECO:0000256" key="1">
    <source>
        <dbReference type="ARBA" id="ARBA00001971"/>
    </source>
</evidence>
<dbReference type="InterPro" id="IPR017972">
    <property type="entry name" value="Cyt_P450_CS"/>
</dbReference>
<dbReference type="GO" id="GO:0020037">
    <property type="term" value="F:heme binding"/>
    <property type="evidence" value="ECO:0007669"/>
    <property type="project" value="InterPro"/>
</dbReference>
<name>W3WUX8_PESFW</name>
<dbReference type="SUPFAM" id="SSF48264">
    <property type="entry name" value="Cytochrome P450"/>
    <property type="match status" value="1"/>
</dbReference>
<comment type="similarity">
    <text evidence="2">Belongs to the cytochrome P450 family.</text>
</comment>
<dbReference type="HOGENOM" id="CLU_022195_0_1_1"/>
<keyword evidence="6" id="KW-0732">Signal</keyword>
<evidence type="ECO:0000256" key="4">
    <source>
        <dbReference type="ARBA" id="ARBA00023002"/>
    </source>
</evidence>
<sequence length="492" mass="56261">MAYYELITSLAAVFLLVFLISHRPEFPEYSTFKRFGAGFFGTKPVHVVVQNAYDKLGGVEPFVVRWWARDIVIMPRRYLKDLKSADRSHISFFTSISRAFYLHTTVGDLYTADSSHRMVDVVKKGLNRRLPHLTPVLVEEIDYSFHKILGESTGNFTGHQFLSDDQELNPAAEWVEVKAAGLFAEVVHRAATRILVSKELSRNERFIKRSLSYTKSLFVTALIITNLPLGPLRGILAWPLSCVRQWLLRECKAISRQSVINRVEESHKPGRREDYEDAIQWTLDLFPQTGIEVSIERFQAELLQNLWAASGAPGGVLTEVIFQLLLHPEELEIVRDECIQNYRENVSVVRTVRDKPFQFSDGLILPVGSWFGFPIQAFHQEEQNGATDRSTFIGFRFVTEDVDHSIIKEKTDKMGPTMVDTNNLVFGYGNHACPGRFIAVKLIKLVITTLLIGYEIKWENKTHKRPTPINVEGQFAPNMEQSIFIRKRNETA</sequence>
<comment type="cofactor">
    <cofactor evidence="1">
        <name>heme</name>
        <dbReference type="ChEBI" id="CHEBI:30413"/>
    </cofactor>
</comment>
<proteinExistence type="inferred from homology"/>
<gene>
    <name evidence="7" type="ORF">PFICI_09681</name>
</gene>